<dbReference type="GO" id="GO:0016829">
    <property type="term" value="F:lyase activity"/>
    <property type="evidence" value="ECO:0007669"/>
    <property type="project" value="UniProtKB-KW"/>
</dbReference>
<dbReference type="PANTHER" id="PTHR39210:SF1">
    <property type="entry name" value="HEPARIN-SULFATE LYASE"/>
    <property type="match status" value="1"/>
</dbReference>
<comment type="subcellular location">
    <subcellularLocation>
        <location evidence="1">Periplasm</location>
    </subcellularLocation>
</comment>
<gene>
    <name evidence="6" type="ORF">BJB45_18555</name>
</gene>
<evidence type="ECO:0000256" key="1">
    <source>
        <dbReference type="ARBA" id="ARBA00004418"/>
    </source>
</evidence>
<evidence type="ECO:0000256" key="3">
    <source>
        <dbReference type="ARBA" id="ARBA00022764"/>
    </source>
</evidence>
<organism evidence="6 7">
    <name type="scientific">Halomonas huangheensis</name>
    <dbReference type="NCBI Taxonomy" id="1178482"/>
    <lineage>
        <taxon>Bacteria</taxon>
        <taxon>Pseudomonadati</taxon>
        <taxon>Pseudomonadota</taxon>
        <taxon>Gammaproteobacteria</taxon>
        <taxon>Oceanospirillales</taxon>
        <taxon>Halomonadaceae</taxon>
        <taxon>Halomonas</taxon>
    </lineage>
</organism>
<keyword evidence="4" id="KW-0456">Lyase</keyword>
<dbReference type="PANTHER" id="PTHR39210">
    <property type="entry name" value="HEPARIN-SULFATE LYASE"/>
    <property type="match status" value="1"/>
</dbReference>
<proteinExistence type="predicted"/>
<dbReference type="Pfam" id="PF07940">
    <property type="entry name" value="Hepar_II_III_C"/>
    <property type="match status" value="1"/>
</dbReference>
<evidence type="ECO:0000313" key="7">
    <source>
        <dbReference type="Proteomes" id="UP000019113"/>
    </source>
</evidence>
<dbReference type="Proteomes" id="UP000019113">
    <property type="component" value="Unassembled WGS sequence"/>
</dbReference>
<dbReference type="InterPro" id="IPR012480">
    <property type="entry name" value="Hepar_II_III_C"/>
</dbReference>
<dbReference type="PATRIC" id="fig|1178482.3.peg.310"/>
<dbReference type="GO" id="GO:0042597">
    <property type="term" value="C:periplasmic space"/>
    <property type="evidence" value="ECO:0007669"/>
    <property type="project" value="UniProtKB-SubCell"/>
</dbReference>
<evidence type="ECO:0000259" key="5">
    <source>
        <dbReference type="Pfam" id="PF07940"/>
    </source>
</evidence>
<protein>
    <recommendedName>
        <fullName evidence="5">Heparinase II/III-like C-terminal domain-containing protein</fullName>
    </recommendedName>
</protein>
<feature type="domain" description="Heparinase II/III-like C-terminal" evidence="5">
    <location>
        <begin position="180"/>
        <end position="405"/>
    </location>
</feature>
<keyword evidence="2" id="KW-0732">Signal</keyword>
<name>W1NCL6_9GAMM</name>
<accession>W1NCL6</accession>
<evidence type="ECO:0000256" key="2">
    <source>
        <dbReference type="ARBA" id="ARBA00022729"/>
    </source>
</evidence>
<dbReference type="AlphaFoldDB" id="W1NCL6"/>
<evidence type="ECO:0000256" key="4">
    <source>
        <dbReference type="ARBA" id="ARBA00023239"/>
    </source>
</evidence>
<dbReference type="STRING" id="1178482.AR456_11380"/>
<dbReference type="EMBL" id="AVBC01000011">
    <property type="protein sequence ID" value="ERL53274.1"/>
    <property type="molecule type" value="Genomic_DNA"/>
</dbReference>
<dbReference type="InterPro" id="IPR008929">
    <property type="entry name" value="Chondroitin_lyas"/>
</dbReference>
<evidence type="ECO:0000313" key="6">
    <source>
        <dbReference type="EMBL" id="ERL53274.1"/>
    </source>
</evidence>
<reference evidence="6 7" key="1">
    <citation type="submission" date="2013-08" db="EMBL/GenBank/DDBJ databases">
        <title>draft genome of Halomonas huanghegensis, strain BJGMM-B45T.</title>
        <authorList>
            <person name="Miao C."/>
            <person name="Wan Y."/>
            <person name="Jin W."/>
        </authorList>
    </citation>
    <scope>NUCLEOTIDE SEQUENCE [LARGE SCALE GENOMIC DNA]</scope>
    <source>
        <strain evidence="6 7">BJGMM-B45</strain>
    </source>
</reference>
<keyword evidence="3" id="KW-0574">Periplasm</keyword>
<dbReference type="KEGG" id="hhu:AR456_11380"/>
<comment type="caution">
    <text evidence="6">The sequence shown here is derived from an EMBL/GenBank/DDBJ whole genome shotgun (WGS) entry which is preliminary data.</text>
</comment>
<dbReference type="Gene3D" id="1.50.10.100">
    <property type="entry name" value="Chondroitin AC/alginate lyase"/>
    <property type="match status" value="1"/>
</dbReference>
<dbReference type="Gene3D" id="2.70.98.70">
    <property type="match status" value="1"/>
</dbReference>
<sequence>MSVGIRAMRISFLLDEVYEGKVVESVNDVDILYDLAERHVRYLTEEENINKGNHGFFQVFGLRMLCTVIEGEVCEGERQYSEEMLEEILERAYTEEGVHKEHSPSYHAFTLRVLRNFNVDAVMGQGVLDVIQKAEEITPWLAWPTGRFVEAGDSAGTTDTLVAAPEITCLERHKCFAVGDFTDSGYAVIRSDPGADNQNSMLFFTGMSYSRVHKHVDELSFSLFENGEMLFIDSGKYGYGDDDWRDYVVSASAHNTISLADEDVGLEYIGYNGSYLSEVLVSEEGFHMVGEVERRGLFFQSREITYLPGENLVVRDVLSSEGKRIYVSSLHLAAGLEPVIREDGFDVVLSDGSLVQAHLEEKDCLVESVRGQLDPIIGWVSVGYKKMEPASVVRAVCSGDNRSITWNVQL</sequence>
<dbReference type="eggNOG" id="COG5360">
    <property type="taxonomic scope" value="Bacteria"/>
</dbReference>
<keyword evidence="7" id="KW-1185">Reference proteome</keyword>